<name>A0AAE0ZR35_9GAST</name>
<keyword evidence="2" id="KW-1185">Reference proteome</keyword>
<organism evidence="1 2">
    <name type="scientific">Elysia crispata</name>
    <name type="common">lettuce slug</name>
    <dbReference type="NCBI Taxonomy" id="231223"/>
    <lineage>
        <taxon>Eukaryota</taxon>
        <taxon>Metazoa</taxon>
        <taxon>Spiralia</taxon>
        <taxon>Lophotrochozoa</taxon>
        <taxon>Mollusca</taxon>
        <taxon>Gastropoda</taxon>
        <taxon>Heterobranchia</taxon>
        <taxon>Euthyneura</taxon>
        <taxon>Panpulmonata</taxon>
        <taxon>Sacoglossa</taxon>
        <taxon>Placobranchoidea</taxon>
        <taxon>Plakobranchidae</taxon>
        <taxon>Elysia</taxon>
    </lineage>
</organism>
<protein>
    <submittedName>
        <fullName evidence="1">Uncharacterized protein</fullName>
    </submittedName>
</protein>
<comment type="caution">
    <text evidence="1">The sequence shown here is derived from an EMBL/GenBank/DDBJ whole genome shotgun (WGS) entry which is preliminary data.</text>
</comment>
<dbReference type="Proteomes" id="UP001283361">
    <property type="component" value="Unassembled WGS sequence"/>
</dbReference>
<sequence length="86" mass="8938">MYGFGDGKANDVGKAHFVQESLSANRGGRTTNSLRELCTSMLHTGSGNSRGTLSGYPLLWGGAGAKGAWLAGAWGLTGMASQYKIK</sequence>
<gene>
    <name evidence="1" type="ORF">RRG08_036580</name>
</gene>
<dbReference type="AlphaFoldDB" id="A0AAE0ZR35"/>
<dbReference type="EMBL" id="JAWDGP010003486">
    <property type="protein sequence ID" value="KAK3773890.1"/>
    <property type="molecule type" value="Genomic_DNA"/>
</dbReference>
<evidence type="ECO:0000313" key="1">
    <source>
        <dbReference type="EMBL" id="KAK3773890.1"/>
    </source>
</evidence>
<accession>A0AAE0ZR35</accession>
<reference evidence="1" key="1">
    <citation type="journal article" date="2023" name="G3 (Bethesda)">
        <title>A reference genome for the long-term kleptoplast-retaining sea slug Elysia crispata morphotype clarki.</title>
        <authorList>
            <person name="Eastman K.E."/>
            <person name="Pendleton A.L."/>
            <person name="Shaikh M.A."/>
            <person name="Suttiyut T."/>
            <person name="Ogas R."/>
            <person name="Tomko P."/>
            <person name="Gavelis G."/>
            <person name="Widhalm J.R."/>
            <person name="Wisecaver J.H."/>
        </authorList>
    </citation>
    <scope>NUCLEOTIDE SEQUENCE</scope>
    <source>
        <strain evidence="1">ECLA1</strain>
    </source>
</reference>
<proteinExistence type="predicted"/>
<evidence type="ECO:0000313" key="2">
    <source>
        <dbReference type="Proteomes" id="UP001283361"/>
    </source>
</evidence>